<dbReference type="SUPFAM" id="SSF49842">
    <property type="entry name" value="TNF-like"/>
    <property type="match status" value="1"/>
</dbReference>
<evidence type="ECO:0000256" key="2">
    <source>
        <dbReference type="ARBA" id="ARBA00022525"/>
    </source>
</evidence>
<accession>A0A6J8EU97</accession>
<dbReference type="PROSITE" id="PS50871">
    <property type="entry name" value="C1Q"/>
    <property type="match status" value="1"/>
</dbReference>
<feature type="chain" id="PRO_5027085561" description="C1q domain-containing protein" evidence="3">
    <location>
        <begin position="20"/>
        <end position="195"/>
    </location>
</feature>
<dbReference type="AlphaFoldDB" id="A0A6J8EU97"/>
<dbReference type="Proteomes" id="UP000507470">
    <property type="component" value="Unassembled WGS sequence"/>
</dbReference>
<reference evidence="5 6" key="1">
    <citation type="submission" date="2020-06" db="EMBL/GenBank/DDBJ databases">
        <authorList>
            <person name="Li R."/>
            <person name="Bekaert M."/>
        </authorList>
    </citation>
    <scope>NUCLEOTIDE SEQUENCE [LARGE SCALE GENOMIC DNA]</scope>
    <source>
        <strain evidence="6">wild</strain>
    </source>
</reference>
<comment type="subcellular location">
    <subcellularLocation>
        <location evidence="1">Secreted</location>
    </subcellularLocation>
</comment>
<protein>
    <recommendedName>
        <fullName evidence="4">C1q domain-containing protein</fullName>
    </recommendedName>
</protein>
<dbReference type="EMBL" id="CACVKT020009964">
    <property type="protein sequence ID" value="CAC5424219.1"/>
    <property type="molecule type" value="Genomic_DNA"/>
</dbReference>
<feature type="signal peptide" evidence="3">
    <location>
        <begin position="1"/>
        <end position="19"/>
    </location>
</feature>
<dbReference type="Gene3D" id="2.60.120.40">
    <property type="match status" value="1"/>
</dbReference>
<keyword evidence="2" id="KW-0964">Secreted</keyword>
<dbReference type="GO" id="GO:0005581">
    <property type="term" value="C:collagen trimer"/>
    <property type="evidence" value="ECO:0007669"/>
    <property type="project" value="UniProtKB-KW"/>
</dbReference>
<dbReference type="PANTHER" id="PTHR15427">
    <property type="entry name" value="EMILIN ELASTIN MICROFIBRIL INTERFACE-LOCATED PROTEIN ELASTIN MICROFIBRIL INTERFACER"/>
    <property type="match status" value="1"/>
</dbReference>
<dbReference type="InterPro" id="IPR050392">
    <property type="entry name" value="Collagen/C1q_domain"/>
</dbReference>
<keyword evidence="6" id="KW-1185">Reference proteome</keyword>
<evidence type="ECO:0000313" key="6">
    <source>
        <dbReference type="Proteomes" id="UP000507470"/>
    </source>
</evidence>
<sequence length="195" mass="21395">MFIILFVLLLQVHSGLLTASSIGCNVNSTENVCLLKTIFELKGEVEKLSSRLSTVEKASSCPNIAFMASPKQALLGVHKGQQLKFDNMHLNNGNAYKPFHGNFIAPVSGTYFLMYTATTSVNTFVTICIMRNGAIIGELINSNHRKYPKTTESVLAHLNKDDDVWLETCDHSEISDIGSGIGFESHFAGILLHCD</sequence>
<dbReference type="Pfam" id="PF00386">
    <property type="entry name" value="C1q"/>
    <property type="match status" value="1"/>
</dbReference>
<organism evidence="5 6">
    <name type="scientific">Mytilus coruscus</name>
    <name type="common">Sea mussel</name>
    <dbReference type="NCBI Taxonomy" id="42192"/>
    <lineage>
        <taxon>Eukaryota</taxon>
        <taxon>Metazoa</taxon>
        <taxon>Spiralia</taxon>
        <taxon>Lophotrochozoa</taxon>
        <taxon>Mollusca</taxon>
        <taxon>Bivalvia</taxon>
        <taxon>Autobranchia</taxon>
        <taxon>Pteriomorphia</taxon>
        <taxon>Mytilida</taxon>
        <taxon>Mytiloidea</taxon>
        <taxon>Mytilidae</taxon>
        <taxon>Mytilinae</taxon>
        <taxon>Mytilus</taxon>
    </lineage>
</organism>
<proteinExistence type="predicted"/>
<evidence type="ECO:0000256" key="1">
    <source>
        <dbReference type="ARBA" id="ARBA00004613"/>
    </source>
</evidence>
<keyword evidence="3" id="KW-0732">Signal</keyword>
<gene>
    <name evidence="5" type="ORF">MCOR_56143</name>
</gene>
<dbReference type="InterPro" id="IPR001073">
    <property type="entry name" value="C1q_dom"/>
</dbReference>
<dbReference type="OrthoDB" id="6080442at2759"/>
<dbReference type="InterPro" id="IPR008983">
    <property type="entry name" value="Tumour_necrosis_fac-like_dom"/>
</dbReference>
<dbReference type="SMART" id="SM00110">
    <property type="entry name" value="C1Q"/>
    <property type="match status" value="1"/>
</dbReference>
<name>A0A6J8EU97_MYTCO</name>
<evidence type="ECO:0000313" key="5">
    <source>
        <dbReference type="EMBL" id="CAC5424219.1"/>
    </source>
</evidence>
<feature type="domain" description="C1q" evidence="4">
    <location>
        <begin position="59"/>
        <end position="195"/>
    </location>
</feature>
<evidence type="ECO:0000256" key="3">
    <source>
        <dbReference type="SAM" id="SignalP"/>
    </source>
</evidence>
<evidence type="ECO:0000259" key="4">
    <source>
        <dbReference type="PROSITE" id="PS50871"/>
    </source>
</evidence>
<dbReference type="PANTHER" id="PTHR15427:SF33">
    <property type="entry name" value="COLLAGEN IV NC1 DOMAIN-CONTAINING PROTEIN"/>
    <property type="match status" value="1"/>
</dbReference>
<dbReference type="PRINTS" id="PR00007">
    <property type="entry name" value="COMPLEMNTC1Q"/>
</dbReference>